<dbReference type="PRINTS" id="PR00077">
    <property type="entry name" value="GPDHDRGNASE"/>
</dbReference>
<evidence type="ECO:0000256" key="2">
    <source>
        <dbReference type="ARBA" id="ARBA00022516"/>
    </source>
</evidence>
<feature type="binding site" evidence="13">
    <location>
        <position position="12"/>
    </location>
    <ligand>
        <name>NADPH</name>
        <dbReference type="ChEBI" id="CHEBI:57783"/>
    </ligand>
</feature>
<dbReference type="Pfam" id="PF01210">
    <property type="entry name" value="NAD_Gly3P_dh_N"/>
    <property type="match status" value="1"/>
</dbReference>
<feature type="binding site" evidence="15">
    <location>
        <position position="106"/>
    </location>
    <ligand>
        <name>substrate</name>
    </ligand>
</feature>
<dbReference type="OrthoDB" id="9812273at2"/>
<feature type="domain" description="Glycerol-3-phosphate dehydrogenase NAD-dependent C-terminal" evidence="19">
    <location>
        <begin position="180"/>
        <end position="319"/>
    </location>
</feature>
<feature type="active site" description="Proton acceptor" evidence="13 14">
    <location>
        <position position="191"/>
    </location>
</feature>
<comment type="caution">
    <text evidence="13">Lacks conserved residue(s) required for the propagation of feature annotation.</text>
</comment>
<dbReference type="HAMAP" id="MF_00394">
    <property type="entry name" value="NAD_Glyc3P_dehydrog"/>
    <property type="match status" value="1"/>
</dbReference>
<comment type="catalytic activity">
    <reaction evidence="13">
        <text>sn-glycerol 3-phosphate + NAD(+) = dihydroxyacetone phosphate + NADH + H(+)</text>
        <dbReference type="Rhea" id="RHEA:11092"/>
        <dbReference type="ChEBI" id="CHEBI:15378"/>
        <dbReference type="ChEBI" id="CHEBI:57540"/>
        <dbReference type="ChEBI" id="CHEBI:57597"/>
        <dbReference type="ChEBI" id="CHEBI:57642"/>
        <dbReference type="ChEBI" id="CHEBI:57945"/>
        <dbReference type="EC" id="1.1.1.94"/>
    </reaction>
</comment>
<dbReference type="Pfam" id="PF07479">
    <property type="entry name" value="NAD_Gly3P_dh_C"/>
    <property type="match status" value="1"/>
</dbReference>
<comment type="similarity">
    <text evidence="1 13 17">Belongs to the NAD-dependent glycerol-3-phosphate dehydrogenase family.</text>
</comment>
<dbReference type="EC" id="1.1.1.94" evidence="10 13"/>
<dbReference type="InterPro" id="IPR006168">
    <property type="entry name" value="G3P_DH_NAD-dep"/>
</dbReference>
<feature type="binding site" evidence="13">
    <location>
        <position position="49"/>
    </location>
    <ligand>
        <name>NADPH</name>
        <dbReference type="ChEBI" id="CHEBI:57783"/>
    </ligand>
</feature>
<feature type="binding site" evidence="13">
    <location>
        <position position="255"/>
    </location>
    <ligand>
        <name>NADPH</name>
        <dbReference type="ChEBI" id="CHEBI:57783"/>
    </ligand>
</feature>
<dbReference type="InterPro" id="IPR036291">
    <property type="entry name" value="NAD(P)-bd_dom_sf"/>
</dbReference>
<feature type="binding site" evidence="13">
    <location>
        <position position="11"/>
    </location>
    <ligand>
        <name>NADPH</name>
        <dbReference type="ChEBI" id="CHEBI:57783"/>
    </ligand>
</feature>
<dbReference type="FunFam" id="3.40.50.720:FF:000019">
    <property type="entry name" value="Glycerol-3-phosphate dehydrogenase [NAD(P)+]"/>
    <property type="match status" value="1"/>
</dbReference>
<feature type="binding site" evidence="13">
    <location>
        <position position="281"/>
    </location>
    <ligand>
        <name>NADPH</name>
        <dbReference type="ChEBI" id="CHEBI:57783"/>
    </ligand>
</feature>
<feature type="binding site" evidence="13">
    <location>
        <position position="191"/>
    </location>
    <ligand>
        <name>sn-glycerol 3-phosphate</name>
        <dbReference type="ChEBI" id="CHEBI:57597"/>
    </ligand>
</feature>
<feature type="binding site" evidence="13">
    <location>
        <position position="256"/>
    </location>
    <ligand>
        <name>sn-glycerol 3-phosphate</name>
        <dbReference type="ChEBI" id="CHEBI:57597"/>
    </ligand>
</feature>
<comment type="caution">
    <text evidence="20">The sequence shown here is derived from an EMBL/GenBank/DDBJ whole genome shotgun (WGS) entry which is preliminary data.</text>
</comment>
<evidence type="ECO:0000256" key="14">
    <source>
        <dbReference type="PIRSR" id="PIRSR000114-1"/>
    </source>
</evidence>
<evidence type="ECO:0000256" key="5">
    <source>
        <dbReference type="ARBA" id="ARBA00023027"/>
    </source>
</evidence>
<evidence type="ECO:0000256" key="10">
    <source>
        <dbReference type="ARBA" id="ARBA00066687"/>
    </source>
</evidence>
<evidence type="ECO:0000256" key="9">
    <source>
        <dbReference type="ARBA" id="ARBA00052716"/>
    </source>
</evidence>
<feature type="binding site" evidence="13">
    <location>
        <position position="32"/>
    </location>
    <ligand>
        <name>NADPH</name>
        <dbReference type="ChEBI" id="CHEBI:57783"/>
    </ligand>
</feature>
<keyword evidence="13" id="KW-0963">Cytoplasm</keyword>
<feature type="binding site" evidence="16">
    <location>
        <position position="140"/>
    </location>
    <ligand>
        <name>NAD(+)</name>
        <dbReference type="ChEBI" id="CHEBI:57540"/>
    </ligand>
</feature>
<evidence type="ECO:0000256" key="8">
    <source>
        <dbReference type="ARBA" id="ARBA00023264"/>
    </source>
</evidence>
<dbReference type="GO" id="GO:0008654">
    <property type="term" value="P:phospholipid biosynthetic process"/>
    <property type="evidence" value="ECO:0007669"/>
    <property type="project" value="UniProtKB-KW"/>
</dbReference>
<comment type="function">
    <text evidence="13">Catalyzes the reduction of the glycolytic intermediate dihydroxyacetone phosphate (DHAP) to sn-glycerol 3-phosphate (G3P), the key precursor for phospholipid synthesis.</text>
</comment>
<evidence type="ECO:0000256" key="4">
    <source>
        <dbReference type="ARBA" id="ARBA00023002"/>
    </source>
</evidence>
<evidence type="ECO:0000256" key="3">
    <source>
        <dbReference type="ARBA" id="ARBA00022857"/>
    </source>
</evidence>
<keyword evidence="7 13" id="KW-0594">Phospholipid biosynthesis</keyword>
<keyword evidence="6 13" id="KW-0443">Lipid metabolism</keyword>
<organism evidence="20 21">
    <name type="scientific">Pseudoclavibacter caeni</name>
    <dbReference type="NCBI Taxonomy" id="908846"/>
    <lineage>
        <taxon>Bacteria</taxon>
        <taxon>Bacillati</taxon>
        <taxon>Actinomycetota</taxon>
        <taxon>Actinomycetes</taxon>
        <taxon>Micrococcales</taxon>
        <taxon>Microbacteriaceae</taxon>
        <taxon>Pseudoclavibacter</taxon>
    </lineage>
</organism>
<feature type="binding site" evidence="13">
    <location>
        <position position="254"/>
    </location>
    <ligand>
        <name>sn-glycerol 3-phosphate</name>
        <dbReference type="ChEBI" id="CHEBI:57597"/>
    </ligand>
</feature>
<evidence type="ECO:0000256" key="7">
    <source>
        <dbReference type="ARBA" id="ARBA00023209"/>
    </source>
</evidence>
<feature type="domain" description="Glycerol-3-phosphate dehydrogenase NAD-dependent N-terminal" evidence="18">
    <location>
        <begin position="5"/>
        <end position="159"/>
    </location>
</feature>
<dbReference type="InterPro" id="IPR006109">
    <property type="entry name" value="G3P_DH_NAD-dep_C"/>
</dbReference>
<comment type="subcellular location">
    <subcellularLocation>
        <location evidence="13">Cytoplasm</location>
    </subcellularLocation>
</comment>
<dbReference type="GO" id="GO:0005829">
    <property type="term" value="C:cytosol"/>
    <property type="evidence" value="ECO:0007669"/>
    <property type="project" value="TreeGrafter"/>
</dbReference>
<dbReference type="SUPFAM" id="SSF48179">
    <property type="entry name" value="6-phosphogluconate dehydrogenase C-terminal domain-like"/>
    <property type="match status" value="1"/>
</dbReference>
<gene>
    <name evidence="13" type="primary">gpsA</name>
    <name evidence="20" type="ORF">F8O02_04820</name>
</gene>
<name>A0A7C8FXY4_9MICO</name>
<comment type="pathway">
    <text evidence="13">Membrane lipid metabolism; glycerophospholipid metabolism.</text>
</comment>
<evidence type="ECO:0000256" key="12">
    <source>
        <dbReference type="ARBA" id="ARBA00080511"/>
    </source>
</evidence>
<dbReference type="UniPathway" id="UPA00940"/>
<feature type="binding site" evidence="13">
    <location>
        <position position="255"/>
    </location>
    <ligand>
        <name>sn-glycerol 3-phosphate</name>
        <dbReference type="ChEBI" id="CHEBI:57597"/>
    </ligand>
</feature>
<dbReference type="Gene3D" id="3.40.50.720">
    <property type="entry name" value="NAD(P)-binding Rossmann-like Domain"/>
    <property type="match status" value="1"/>
</dbReference>
<dbReference type="AlphaFoldDB" id="A0A7C8FXY4"/>
<evidence type="ECO:0000259" key="18">
    <source>
        <dbReference type="Pfam" id="PF01210"/>
    </source>
</evidence>
<keyword evidence="21" id="KW-1185">Reference proteome</keyword>
<dbReference type="EMBL" id="WBKA01000003">
    <property type="protein sequence ID" value="KAB1632337.1"/>
    <property type="molecule type" value="Genomic_DNA"/>
</dbReference>
<evidence type="ECO:0000256" key="17">
    <source>
        <dbReference type="RuleBase" id="RU000437"/>
    </source>
</evidence>
<feature type="binding site" evidence="15">
    <location>
        <begin position="255"/>
        <end position="256"/>
    </location>
    <ligand>
        <name>substrate</name>
    </ligand>
</feature>
<dbReference type="GO" id="GO:0051287">
    <property type="term" value="F:NAD binding"/>
    <property type="evidence" value="ECO:0007669"/>
    <property type="project" value="InterPro"/>
</dbReference>
<feature type="binding site" evidence="16">
    <location>
        <begin position="8"/>
        <end position="13"/>
    </location>
    <ligand>
        <name>NAD(+)</name>
        <dbReference type="ChEBI" id="CHEBI:57540"/>
    </ligand>
</feature>
<accession>A0A7C8FXY4</accession>
<feature type="binding site" evidence="13">
    <location>
        <position position="136"/>
    </location>
    <ligand>
        <name>sn-glycerol 3-phosphate</name>
        <dbReference type="ChEBI" id="CHEBI:57597"/>
    </ligand>
</feature>
<proteinExistence type="inferred from homology"/>
<keyword evidence="5 13" id="KW-0520">NAD</keyword>
<evidence type="ECO:0000256" key="13">
    <source>
        <dbReference type="HAMAP-Rule" id="MF_00394"/>
    </source>
</evidence>
<dbReference type="InterPro" id="IPR011128">
    <property type="entry name" value="G3P_DH_NAD-dep_N"/>
</dbReference>
<dbReference type="GO" id="GO:0046168">
    <property type="term" value="P:glycerol-3-phosphate catabolic process"/>
    <property type="evidence" value="ECO:0007669"/>
    <property type="project" value="InterPro"/>
</dbReference>
<dbReference type="RefSeq" id="WP_158036115.1">
    <property type="nucleotide sequence ID" value="NZ_BAAAZV010000017.1"/>
</dbReference>
<comment type="catalytic activity">
    <reaction evidence="9">
        <text>sn-glycerol 3-phosphate + NADP(+) = dihydroxyacetone phosphate + NADPH + H(+)</text>
        <dbReference type="Rhea" id="RHEA:11096"/>
        <dbReference type="ChEBI" id="CHEBI:15378"/>
        <dbReference type="ChEBI" id="CHEBI:57597"/>
        <dbReference type="ChEBI" id="CHEBI:57642"/>
        <dbReference type="ChEBI" id="CHEBI:57783"/>
        <dbReference type="ChEBI" id="CHEBI:58349"/>
        <dbReference type="EC" id="1.1.1.94"/>
    </reaction>
    <physiologicalReaction direction="right-to-left" evidence="9">
        <dbReference type="Rhea" id="RHEA:11098"/>
    </physiologicalReaction>
</comment>
<evidence type="ECO:0000313" key="21">
    <source>
        <dbReference type="Proteomes" id="UP000481339"/>
    </source>
</evidence>
<dbReference type="GO" id="GO:0046167">
    <property type="term" value="P:glycerol-3-phosphate biosynthetic process"/>
    <property type="evidence" value="ECO:0007669"/>
    <property type="project" value="UniProtKB-UniRule"/>
</dbReference>
<evidence type="ECO:0000256" key="6">
    <source>
        <dbReference type="ARBA" id="ARBA00023098"/>
    </source>
</evidence>
<feature type="binding site" evidence="13">
    <location>
        <position position="244"/>
    </location>
    <ligand>
        <name>sn-glycerol 3-phosphate</name>
        <dbReference type="ChEBI" id="CHEBI:57597"/>
    </ligand>
</feature>
<dbReference type="GO" id="GO:0005975">
    <property type="term" value="P:carbohydrate metabolic process"/>
    <property type="evidence" value="ECO:0007669"/>
    <property type="project" value="InterPro"/>
</dbReference>
<dbReference type="GO" id="GO:0006650">
    <property type="term" value="P:glycerophospholipid metabolic process"/>
    <property type="evidence" value="ECO:0007669"/>
    <property type="project" value="UniProtKB-UniRule"/>
</dbReference>
<dbReference type="InterPro" id="IPR013328">
    <property type="entry name" value="6PGD_dom2"/>
</dbReference>
<dbReference type="InterPro" id="IPR008927">
    <property type="entry name" value="6-PGluconate_DH-like_C_sf"/>
</dbReference>
<feature type="binding site" evidence="13">
    <location>
        <position position="106"/>
    </location>
    <ligand>
        <name>sn-glycerol 3-phosphate</name>
        <dbReference type="ChEBI" id="CHEBI:57597"/>
    </ligand>
</feature>
<feature type="binding site" evidence="13">
    <location>
        <position position="33"/>
    </location>
    <ligand>
        <name>NADPH</name>
        <dbReference type="ChEBI" id="CHEBI:57783"/>
    </ligand>
</feature>
<keyword evidence="4 13" id="KW-0560">Oxidoreductase</keyword>
<evidence type="ECO:0000256" key="16">
    <source>
        <dbReference type="PIRSR" id="PIRSR000114-3"/>
    </source>
</evidence>
<dbReference type="PIRSF" id="PIRSF000114">
    <property type="entry name" value="Glycerol-3-P_dh"/>
    <property type="match status" value="1"/>
</dbReference>
<dbReference type="FunFam" id="1.10.1040.10:FF:000001">
    <property type="entry name" value="Glycerol-3-phosphate dehydrogenase [NAD(P)+]"/>
    <property type="match status" value="1"/>
</dbReference>
<keyword evidence="2 13" id="KW-0444">Lipid biosynthesis</keyword>
<keyword evidence="3 13" id="KW-0521">NADP</keyword>
<evidence type="ECO:0000256" key="1">
    <source>
        <dbReference type="ARBA" id="ARBA00011009"/>
    </source>
</evidence>
<dbReference type="SUPFAM" id="SSF51735">
    <property type="entry name" value="NAD(P)-binding Rossmann-fold domains"/>
    <property type="match status" value="1"/>
</dbReference>
<keyword evidence="8 13" id="KW-1208">Phospholipid metabolism</keyword>
<feature type="binding site" evidence="16">
    <location>
        <position position="255"/>
    </location>
    <ligand>
        <name>NAD(+)</name>
        <dbReference type="ChEBI" id="CHEBI:57540"/>
    </ligand>
</feature>
<sequence length="342" mass="35683">MTRAAVIGAGSWGTTFAKVLADAGCETTVLARRREIATGIQVRHANDDYLPGTVLPASLHATTDPARALAGAELVCLSVPSQRLRSVLAGVRDALPRDAVIMSLIKGLERGTQLRMSEVVIGELGWAPERVAVLSGPNIAREIAAEQPAAAAVASADGALAERIAACVTNRYFSAFANDDVIGTEYGGVLKNLIALAVGIVSGVGYGENTKAAIITRGLDEISRFAVALGGHPDTMTGLAGLGDLIATCESTLSRNHTAGRLLGEGHPLDEVVRRMQQTAEGIGSVRPVLDLAREHGVDMPIVSQVSLVLEGRMNPADLTVHIAPRNEDVLTDARAGGGRQR</sequence>
<protein>
    <recommendedName>
        <fullName evidence="11 13">Glycerol-3-phosphate dehydrogenase [NAD(P)+]</fullName>
        <ecNumber evidence="10 13">1.1.1.94</ecNumber>
    </recommendedName>
    <alternativeName>
        <fullName evidence="13">NAD(P)(+)-dependent glycerol-3-phosphate dehydrogenase</fullName>
    </alternativeName>
    <alternativeName>
        <fullName evidence="12 13">NAD(P)H-dependent dihydroxyacetone-phosphate reductase</fullName>
    </alternativeName>
</protein>
<feature type="binding site" evidence="13">
    <location>
        <position position="106"/>
    </location>
    <ligand>
        <name>NADPH</name>
        <dbReference type="ChEBI" id="CHEBI:57783"/>
    </ligand>
</feature>
<feature type="binding site" evidence="13">
    <location>
        <position position="140"/>
    </location>
    <ligand>
        <name>NADPH</name>
        <dbReference type="ChEBI" id="CHEBI:57783"/>
    </ligand>
</feature>
<dbReference type="PANTHER" id="PTHR11728">
    <property type="entry name" value="GLYCEROL-3-PHOSPHATE DEHYDROGENASE"/>
    <property type="match status" value="1"/>
</dbReference>
<keyword evidence="13" id="KW-0547">Nucleotide-binding</keyword>
<dbReference type="NCBIfam" id="NF000942">
    <property type="entry name" value="PRK00094.1-4"/>
    <property type="match status" value="1"/>
</dbReference>
<dbReference type="NCBIfam" id="NF000940">
    <property type="entry name" value="PRK00094.1-2"/>
    <property type="match status" value="1"/>
</dbReference>
<reference evidence="20 21" key="1">
    <citation type="submission" date="2019-09" db="EMBL/GenBank/DDBJ databases">
        <title>Phylogeny of genus Pseudoclavibacter and closely related genus.</title>
        <authorList>
            <person name="Li Y."/>
        </authorList>
    </citation>
    <scope>NUCLEOTIDE SEQUENCE [LARGE SCALE GENOMIC DNA]</scope>
    <source>
        <strain evidence="20 21">JCM 16921</strain>
    </source>
</reference>
<evidence type="ECO:0000259" key="19">
    <source>
        <dbReference type="Pfam" id="PF07479"/>
    </source>
</evidence>
<dbReference type="Gene3D" id="1.10.1040.10">
    <property type="entry name" value="N-(1-d-carboxylethyl)-l-norvaline Dehydrogenase, domain 2"/>
    <property type="match status" value="1"/>
</dbReference>
<evidence type="ECO:0000313" key="20">
    <source>
        <dbReference type="EMBL" id="KAB1632337.1"/>
    </source>
</evidence>
<evidence type="ECO:0000256" key="11">
    <source>
        <dbReference type="ARBA" id="ARBA00069372"/>
    </source>
</evidence>
<dbReference type="PANTHER" id="PTHR11728:SF1">
    <property type="entry name" value="GLYCEROL-3-PHOSPHATE DEHYDROGENASE [NAD(+)] 2, CHLOROPLASTIC"/>
    <property type="match status" value="1"/>
</dbReference>
<dbReference type="Proteomes" id="UP000481339">
    <property type="component" value="Unassembled WGS sequence"/>
</dbReference>
<dbReference type="PROSITE" id="PS00957">
    <property type="entry name" value="NAD_G3PDH"/>
    <property type="match status" value="1"/>
</dbReference>
<evidence type="ECO:0000256" key="15">
    <source>
        <dbReference type="PIRSR" id="PIRSR000114-2"/>
    </source>
</evidence>
<dbReference type="GO" id="GO:0047952">
    <property type="term" value="F:glycerol-3-phosphate dehydrogenase [NAD(P)+] activity"/>
    <property type="evidence" value="ECO:0007669"/>
    <property type="project" value="UniProtKB-UniRule"/>
</dbReference>